<keyword evidence="3" id="KW-0131">Cell cycle</keyword>
<proteinExistence type="predicted"/>
<dbReference type="RefSeq" id="WP_107296587.1">
    <property type="nucleotide sequence ID" value="NZ_JAHVIB010000006.1"/>
</dbReference>
<dbReference type="AlphaFoldDB" id="A0A2T3NKC0"/>
<dbReference type="PROSITE" id="PS51257">
    <property type="entry name" value="PROKAR_LIPOPROTEIN"/>
    <property type="match status" value="1"/>
</dbReference>
<dbReference type="InterPro" id="IPR036680">
    <property type="entry name" value="SPOR-like_sf"/>
</dbReference>
<feature type="signal peptide" evidence="1">
    <location>
        <begin position="1"/>
        <end position="22"/>
    </location>
</feature>
<accession>A0A2T3NKC0</accession>
<gene>
    <name evidence="3" type="ORF">C9J01_02860</name>
</gene>
<dbReference type="Proteomes" id="UP000241346">
    <property type="component" value="Unassembled WGS sequence"/>
</dbReference>
<dbReference type="SUPFAM" id="SSF110997">
    <property type="entry name" value="Sporulation related repeat"/>
    <property type="match status" value="1"/>
</dbReference>
<name>A0A2T3NKC0_9GAMM</name>
<evidence type="ECO:0000259" key="2">
    <source>
        <dbReference type="PROSITE" id="PS51724"/>
    </source>
</evidence>
<keyword evidence="1" id="KW-0732">Signal</keyword>
<dbReference type="InterPro" id="IPR007730">
    <property type="entry name" value="SPOR-like_dom"/>
</dbReference>
<reference evidence="3 4" key="1">
    <citation type="submission" date="2018-03" db="EMBL/GenBank/DDBJ databases">
        <title>Whole genome sequencing of Histamine producing bacteria.</title>
        <authorList>
            <person name="Butler K."/>
        </authorList>
    </citation>
    <scope>NUCLEOTIDE SEQUENCE [LARGE SCALE GENOMIC DNA]</scope>
    <source>
        <strain evidence="3 4">DSM 19138</strain>
    </source>
</reference>
<dbReference type="EMBL" id="PYMB01000001">
    <property type="protein sequence ID" value="PSW15965.1"/>
    <property type="molecule type" value="Genomic_DNA"/>
</dbReference>
<evidence type="ECO:0000256" key="1">
    <source>
        <dbReference type="SAM" id="SignalP"/>
    </source>
</evidence>
<evidence type="ECO:0000313" key="3">
    <source>
        <dbReference type="EMBL" id="PSW15965.1"/>
    </source>
</evidence>
<feature type="chain" id="PRO_5015579454" evidence="1">
    <location>
        <begin position="23"/>
        <end position="138"/>
    </location>
</feature>
<sequence>MQKIFAMLAVLLLAGCSTTENTHTHTDSQCIGQMTTEEAYGHLNPDRFTIQVLALTEERQGDVRNYINHIQGQQPIWVNWKKSQSGRWYAVIYGDFATKDEAKAVIDRLPEAVRQQGPFIRSFAEVKNDQQTDVFRLR</sequence>
<comment type="caution">
    <text evidence="3">The sequence shown here is derived from an EMBL/GenBank/DDBJ whole genome shotgun (WGS) entry which is preliminary data.</text>
</comment>
<evidence type="ECO:0000313" key="4">
    <source>
        <dbReference type="Proteomes" id="UP000241346"/>
    </source>
</evidence>
<protein>
    <submittedName>
        <fullName evidence="3">Cell division protein DamX</fullName>
    </submittedName>
</protein>
<dbReference type="OrthoDB" id="6189127at2"/>
<dbReference type="Gene3D" id="3.30.70.1070">
    <property type="entry name" value="Sporulation related repeat"/>
    <property type="match status" value="1"/>
</dbReference>
<organism evidence="3 4">
    <name type="scientific">Photobacterium rosenbergii</name>
    <dbReference type="NCBI Taxonomy" id="294936"/>
    <lineage>
        <taxon>Bacteria</taxon>
        <taxon>Pseudomonadati</taxon>
        <taxon>Pseudomonadota</taxon>
        <taxon>Gammaproteobacteria</taxon>
        <taxon>Vibrionales</taxon>
        <taxon>Vibrionaceae</taxon>
        <taxon>Photobacterium</taxon>
    </lineage>
</organism>
<keyword evidence="3" id="KW-0132">Cell division</keyword>
<dbReference type="PROSITE" id="PS51724">
    <property type="entry name" value="SPOR"/>
    <property type="match status" value="1"/>
</dbReference>
<dbReference type="Pfam" id="PF05036">
    <property type="entry name" value="SPOR"/>
    <property type="match status" value="1"/>
</dbReference>
<dbReference type="GO" id="GO:0051301">
    <property type="term" value="P:cell division"/>
    <property type="evidence" value="ECO:0007669"/>
    <property type="project" value="UniProtKB-KW"/>
</dbReference>
<feature type="domain" description="SPOR" evidence="2">
    <location>
        <begin position="42"/>
        <end position="122"/>
    </location>
</feature>
<dbReference type="GO" id="GO:0042834">
    <property type="term" value="F:peptidoglycan binding"/>
    <property type="evidence" value="ECO:0007669"/>
    <property type="project" value="InterPro"/>
</dbReference>